<comment type="caution">
    <text evidence="1">The sequence shown here is derived from an EMBL/GenBank/DDBJ whole genome shotgun (WGS) entry which is preliminary data.</text>
</comment>
<dbReference type="PANTHER" id="PTHR37950:SF1">
    <property type="entry name" value="4-HYDROXYPHENYLACETATE CATABOLISM PROTEIN"/>
    <property type="match status" value="1"/>
</dbReference>
<keyword evidence="1" id="KW-0413">Isomerase</keyword>
<accession>A0A2T4CVL6</accession>
<dbReference type="PANTHER" id="PTHR37950">
    <property type="entry name" value="4-HYDROXYPHENYLACETATE CATABOLISM PROTEIN"/>
    <property type="match status" value="1"/>
</dbReference>
<organism evidence="1">
    <name type="scientific">Pseudidiomarina aestuarii</name>
    <dbReference type="NCBI Taxonomy" id="624146"/>
    <lineage>
        <taxon>Bacteria</taxon>
        <taxon>Pseudomonadati</taxon>
        <taxon>Pseudomonadota</taxon>
        <taxon>Gammaproteobacteria</taxon>
        <taxon>Alteromonadales</taxon>
        <taxon>Idiomarinaceae</taxon>
        <taxon>Pseudidiomarina</taxon>
    </lineage>
</organism>
<feature type="non-terminal residue" evidence="1">
    <location>
        <position position="1"/>
    </location>
</feature>
<dbReference type="AlphaFoldDB" id="A0A2T4CVL6"/>
<dbReference type="EMBL" id="PYVN01000110">
    <property type="protein sequence ID" value="PTB85613.1"/>
    <property type="molecule type" value="Genomic_DNA"/>
</dbReference>
<dbReference type="InterPro" id="IPR014347">
    <property type="entry name" value="Tautomerase/MIF_sf"/>
</dbReference>
<sequence length="111" mass="12582">PHCIIEFSSSLDIPPDLLVEAVHHGVLESALFESSHIKTRALAYEYFRLAEDCNDFIHVTIRLHHGRTTQQKQQLTKLVLQQLEKLALKSTSITLETVDIETESYAKAITP</sequence>
<reference evidence="1" key="1">
    <citation type="submission" date="2018-03" db="EMBL/GenBank/DDBJ databases">
        <title>Cross-interface Injection: A General Nanoliter Liquid Handling Method Applied to Single Cells Genome Amplification Automated Nanoliter Liquid Handling Applied to Single Cell Multiple Displacement Amplification.</title>
        <authorList>
            <person name="Yun J."/>
            <person name="Xu P."/>
            <person name="Xu J."/>
            <person name="Dai X."/>
            <person name="Wang Y."/>
            <person name="Zheng X."/>
            <person name="Cao C."/>
            <person name="Yi Q."/>
            <person name="Zhu Y."/>
            <person name="Wang L."/>
            <person name="Dong Z."/>
            <person name="Huang Y."/>
            <person name="Huang L."/>
            <person name="Du W."/>
        </authorList>
    </citation>
    <scope>NUCLEOTIDE SEQUENCE [LARGE SCALE GENOMIC DNA]</scope>
    <source>
        <strain evidence="1">Z-D3-2</strain>
    </source>
</reference>
<dbReference type="Gene3D" id="3.30.429.10">
    <property type="entry name" value="Macrophage Migration Inhibitory Factor"/>
    <property type="match status" value="1"/>
</dbReference>
<name>A0A2T4CVL6_9GAMM</name>
<evidence type="ECO:0000313" key="1">
    <source>
        <dbReference type="EMBL" id="PTB85613.1"/>
    </source>
</evidence>
<gene>
    <name evidence="1" type="ORF">C9940_05270</name>
</gene>
<proteinExistence type="predicted"/>
<dbReference type="CDD" id="cd00580">
    <property type="entry name" value="CHMI"/>
    <property type="match status" value="1"/>
</dbReference>
<dbReference type="SUPFAM" id="SSF55331">
    <property type="entry name" value="Tautomerase/MIF"/>
    <property type="match status" value="1"/>
</dbReference>
<dbReference type="InterPro" id="IPR004220">
    <property type="entry name" value="5-COMe_2-OHmuconate_Isoase"/>
</dbReference>
<dbReference type="Pfam" id="PF02962">
    <property type="entry name" value="CHMI"/>
    <property type="match status" value="1"/>
</dbReference>
<dbReference type="GO" id="GO:0008704">
    <property type="term" value="F:5-carboxymethyl-2-hydroxymuconate delta-isomerase activity"/>
    <property type="evidence" value="ECO:0007669"/>
    <property type="project" value="InterPro"/>
</dbReference>
<protein>
    <submittedName>
        <fullName evidence="1">5-carboxymethyl-2-hydroxymuconate isomerase</fullName>
    </submittedName>
</protein>